<dbReference type="SUPFAM" id="SSF55729">
    <property type="entry name" value="Acyl-CoA N-acyltransferases (Nat)"/>
    <property type="match status" value="1"/>
</dbReference>
<dbReference type="EMBL" id="CP019980">
    <property type="protein sequence ID" value="AVK97891.1"/>
    <property type="molecule type" value="Genomic_DNA"/>
</dbReference>
<dbReference type="Gene3D" id="3.40.630.30">
    <property type="match status" value="1"/>
</dbReference>
<dbReference type="Proteomes" id="UP000255295">
    <property type="component" value="Unassembled WGS sequence"/>
</dbReference>
<dbReference type="EMBL" id="UFSZ01000001">
    <property type="protein sequence ID" value="SUV16176.1"/>
    <property type="molecule type" value="Genomic_DNA"/>
</dbReference>
<evidence type="ECO:0000259" key="1">
    <source>
        <dbReference type="PROSITE" id="PS51186"/>
    </source>
</evidence>
<dbReference type="GO" id="GO:0016747">
    <property type="term" value="F:acyltransferase activity, transferring groups other than amino-acyl groups"/>
    <property type="evidence" value="ECO:0007669"/>
    <property type="project" value="InterPro"/>
</dbReference>
<keyword evidence="3" id="KW-0012">Acyltransferase</keyword>
<gene>
    <name evidence="2" type="ORF">LS41612_17180</name>
    <name evidence="3" type="ORF">NCTC10338_01252</name>
</gene>
<keyword evidence="2" id="KW-0808">Transferase</keyword>
<dbReference type="InterPro" id="IPR016181">
    <property type="entry name" value="Acyl_CoA_acyltransferase"/>
</dbReference>
<protein>
    <submittedName>
        <fullName evidence="2 3">Acetyltransferase</fullName>
        <ecNumber evidence="3">2.3.1.-</ecNumber>
    </submittedName>
</protein>
<sequence length="137" mass="16085">MKYIECENVTNEEKAHIFQALLKYNLSNLEEKVVKDIGIFVEDEKGTRVAGLIGETHGNWLEVEYLWVSEELRGQHIGTELMDKAEKIARDRGCKYAFLNTFSFQAPDFYVKLGYKEEFVLTHYPLTGKRYYYTKKL</sequence>
<dbReference type="CDD" id="cd04301">
    <property type="entry name" value="NAT_SF"/>
    <property type="match status" value="1"/>
</dbReference>
<reference evidence="2 4" key="1">
    <citation type="submission" date="2017-03" db="EMBL/GenBank/DDBJ databases">
        <title>The whole genome sequencing and assembly of Lysinibacillus sphaericus DSM 28T strain.</title>
        <authorList>
            <person name="Lee Y.-J."/>
            <person name="Yi H."/>
            <person name="Bahn Y.-S."/>
            <person name="Kim J.F."/>
            <person name="Lee D.-W."/>
        </authorList>
    </citation>
    <scope>NUCLEOTIDE SEQUENCE [LARGE SCALE GENOMIC DNA]</scope>
    <source>
        <strain evidence="2 4">DSM 28</strain>
    </source>
</reference>
<accession>A0A2S0K3H0</accession>
<evidence type="ECO:0000313" key="5">
    <source>
        <dbReference type="Proteomes" id="UP000255295"/>
    </source>
</evidence>
<proteinExistence type="predicted"/>
<name>A0A2S0K3H0_LYSSH</name>
<dbReference type="RefSeq" id="WP_024361594.1">
    <property type="nucleotide sequence ID" value="NZ_BJNS01000057.1"/>
</dbReference>
<evidence type="ECO:0000313" key="4">
    <source>
        <dbReference type="Proteomes" id="UP000238825"/>
    </source>
</evidence>
<feature type="domain" description="N-acetyltransferase" evidence="1">
    <location>
        <begin position="4"/>
        <end position="137"/>
    </location>
</feature>
<dbReference type="Proteomes" id="UP000238825">
    <property type="component" value="Chromosome"/>
</dbReference>
<evidence type="ECO:0000313" key="3">
    <source>
        <dbReference type="EMBL" id="SUV16176.1"/>
    </source>
</evidence>
<dbReference type="PROSITE" id="PS51186">
    <property type="entry name" value="GNAT"/>
    <property type="match status" value="1"/>
</dbReference>
<organism evidence="2 4">
    <name type="scientific">Lysinibacillus sphaericus</name>
    <name type="common">Bacillus sphaericus</name>
    <dbReference type="NCBI Taxonomy" id="1421"/>
    <lineage>
        <taxon>Bacteria</taxon>
        <taxon>Bacillati</taxon>
        <taxon>Bacillota</taxon>
        <taxon>Bacilli</taxon>
        <taxon>Bacillales</taxon>
        <taxon>Bacillaceae</taxon>
        <taxon>Lysinibacillus</taxon>
    </lineage>
</organism>
<dbReference type="GeneID" id="48277936"/>
<evidence type="ECO:0000313" key="2">
    <source>
        <dbReference type="EMBL" id="AVK97891.1"/>
    </source>
</evidence>
<dbReference type="EC" id="2.3.1.-" evidence="3"/>
<reference evidence="3 5" key="2">
    <citation type="submission" date="2018-06" db="EMBL/GenBank/DDBJ databases">
        <authorList>
            <consortium name="Pathogen Informatics"/>
            <person name="Doyle S."/>
        </authorList>
    </citation>
    <scope>NUCLEOTIDE SEQUENCE [LARGE SCALE GENOMIC DNA]</scope>
    <source>
        <strain evidence="3 5">NCTC10338</strain>
    </source>
</reference>
<dbReference type="AlphaFoldDB" id="A0A2S0K3H0"/>
<dbReference type="InterPro" id="IPR000182">
    <property type="entry name" value="GNAT_dom"/>
</dbReference>
<dbReference type="Pfam" id="PF00583">
    <property type="entry name" value="Acetyltransf_1"/>
    <property type="match status" value="1"/>
</dbReference>